<reference evidence="1" key="2">
    <citation type="journal article" date="2015" name="Data Brief">
        <title>Shoot transcriptome of the giant reed, Arundo donax.</title>
        <authorList>
            <person name="Barrero R.A."/>
            <person name="Guerrero F.D."/>
            <person name="Moolhuijzen P."/>
            <person name="Goolsby J.A."/>
            <person name="Tidwell J."/>
            <person name="Bellgard S.E."/>
            <person name="Bellgard M.I."/>
        </authorList>
    </citation>
    <scope>NUCLEOTIDE SEQUENCE</scope>
    <source>
        <tissue evidence="1">Shoot tissue taken approximately 20 cm above the soil surface</tissue>
    </source>
</reference>
<proteinExistence type="predicted"/>
<accession>A0A0A8Y1X9</accession>
<protein>
    <submittedName>
        <fullName evidence="1">Uncharacterized protein</fullName>
    </submittedName>
</protein>
<sequence length="70" mass="8279">MEVPNKIKKQNAIMSLSTTSVERWNFIGLDFHINQCNSCKFSTTFIHFNQDLIFEVKLVCIRKEKKNRSK</sequence>
<dbReference type="EMBL" id="GBRH01278725">
    <property type="protein sequence ID" value="JAD19170.1"/>
    <property type="molecule type" value="Transcribed_RNA"/>
</dbReference>
<organism evidence="1">
    <name type="scientific">Arundo donax</name>
    <name type="common">Giant reed</name>
    <name type="synonym">Donax arundinaceus</name>
    <dbReference type="NCBI Taxonomy" id="35708"/>
    <lineage>
        <taxon>Eukaryota</taxon>
        <taxon>Viridiplantae</taxon>
        <taxon>Streptophyta</taxon>
        <taxon>Embryophyta</taxon>
        <taxon>Tracheophyta</taxon>
        <taxon>Spermatophyta</taxon>
        <taxon>Magnoliopsida</taxon>
        <taxon>Liliopsida</taxon>
        <taxon>Poales</taxon>
        <taxon>Poaceae</taxon>
        <taxon>PACMAD clade</taxon>
        <taxon>Arundinoideae</taxon>
        <taxon>Arundineae</taxon>
        <taxon>Arundo</taxon>
    </lineage>
</organism>
<reference evidence="1" key="1">
    <citation type="submission" date="2014-09" db="EMBL/GenBank/DDBJ databases">
        <authorList>
            <person name="Magalhaes I.L.F."/>
            <person name="Oliveira U."/>
            <person name="Santos F.R."/>
            <person name="Vidigal T.H.D.A."/>
            <person name="Brescovit A.D."/>
            <person name="Santos A.J."/>
        </authorList>
    </citation>
    <scope>NUCLEOTIDE SEQUENCE</scope>
    <source>
        <tissue evidence="1">Shoot tissue taken approximately 20 cm above the soil surface</tissue>
    </source>
</reference>
<name>A0A0A8Y1X9_ARUDO</name>
<dbReference type="AlphaFoldDB" id="A0A0A8Y1X9"/>
<evidence type="ECO:0000313" key="1">
    <source>
        <dbReference type="EMBL" id="JAD19170.1"/>
    </source>
</evidence>